<gene>
    <name evidence="3" type="ORF">D5H75_20965</name>
</gene>
<dbReference type="Gene3D" id="3.40.50.2300">
    <property type="match status" value="2"/>
</dbReference>
<name>A0A3A4B007_9ACTN</name>
<accession>A0A3A4B007</accession>
<protein>
    <submittedName>
        <fullName evidence="3">Uncharacterized protein</fullName>
    </submittedName>
</protein>
<reference evidence="3 4" key="1">
    <citation type="submission" date="2018-09" db="EMBL/GenBank/DDBJ databases">
        <title>YIM 75507 draft genome.</title>
        <authorList>
            <person name="Tang S."/>
            <person name="Feng Y."/>
        </authorList>
    </citation>
    <scope>NUCLEOTIDE SEQUENCE [LARGE SCALE GENOMIC DNA]</scope>
    <source>
        <strain evidence="3 4">YIM 75507</strain>
    </source>
</reference>
<dbReference type="Proteomes" id="UP000265768">
    <property type="component" value="Unassembled WGS sequence"/>
</dbReference>
<feature type="compositionally biased region" description="Basic and acidic residues" evidence="1">
    <location>
        <begin position="104"/>
        <end position="125"/>
    </location>
</feature>
<dbReference type="RefSeq" id="WP_147425232.1">
    <property type="nucleotide sequence ID" value="NZ_QZEY01000008.1"/>
</dbReference>
<evidence type="ECO:0000256" key="2">
    <source>
        <dbReference type="SAM" id="Phobius"/>
    </source>
</evidence>
<sequence length="1004" mass="110140">MTVPQPKMDDLYDLFDEIVRRPPAFTGGPLSRLLGFLGLRARHPGEGDRPLPLICFHVDDDAAEARRTAGARPPAARPAAVRGPISLAGGTRTGTGGPRRPRWRERLAGRGGEETAEQARSREAEDPVTVPEAGTASEVAVRLAHYYNEKVPYTDINVTALGDRDQLRGLLVKACGELGRTGIRQVGPAPRFPLVTFLLWLCNTEPLGAGSGAAKLGEPGGDEAAKAREMRERIRNRGRTQLLPGMKRRDSVIEYLDRTLAAWLAGAAVVGATLGKVVSVVAMLVVLVVGVSGWLLQTWIRTRDWAGRRRYAWFLDPRRQPYLAGSGSGRGRFERFAVRAVERRHTEEFDKLLVHAFLEDLRQAYRRRRRRRAPWARTGYCVMWLDAVEPGDAGARFMRLVNTVREETGEIDPLVIVSSGERDPAPRPDPVRPFAAGMRDARKVYERWLRRATRPYGGGYLSIGLAPGSHRLLDDKRDRKLPRVPFPARRPVHWAAIGTLMAVAIGYVGLDAWNDLKHAERVEAQRARDRAQYCLKPDIVRVRDRGGEECVGVTDGGFAFDRLMDPVQKVIKRQNDEVGNKPHITLVYAGPMSVRDKGRGLLPGSPSELAGIAAHQRARNSAQELKLKVLVANVGERSRFADTVARSIVDRARRDPSIVGVVGLGQSVLETQRAIQALADAGLPIVGTVNTYDRTAETEVGTSPFYFRVAPPNSRQAAAAAYWARSGLPRDARGGGAYKAKTAAVLYDASPSDLYSPNLARDFQASFGEPAAELFPYRGQAELQQAVDQACKKRPDLYYYAGRASEFPAFLNDLRSSTCGGEGRLHVLAGDDVSRYVASHGKTLGGDESLVLHYTPLAARQAWQAPWVGPDVPAPSFLRELDAMRDQIGPDIVSSQSHAMLGHDAALAFTQAAQRAMRLQRGNTPTYGTVLYELRNTYLEQGATYGTTGLIDFGREARSHDPVNKAVFLVHVTGEEQRLVAVCGRLTTTSDHPCDIPAAPRPAS</sequence>
<keyword evidence="4" id="KW-1185">Reference proteome</keyword>
<dbReference type="SUPFAM" id="SSF53822">
    <property type="entry name" value="Periplasmic binding protein-like I"/>
    <property type="match status" value="1"/>
</dbReference>
<dbReference type="OrthoDB" id="3440574at2"/>
<feature type="transmembrane region" description="Helical" evidence="2">
    <location>
        <begin position="280"/>
        <end position="300"/>
    </location>
</feature>
<evidence type="ECO:0000313" key="3">
    <source>
        <dbReference type="EMBL" id="RJL30790.1"/>
    </source>
</evidence>
<dbReference type="InterPro" id="IPR028082">
    <property type="entry name" value="Peripla_BP_I"/>
</dbReference>
<dbReference type="EMBL" id="QZEY01000008">
    <property type="protein sequence ID" value="RJL30790.1"/>
    <property type="molecule type" value="Genomic_DNA"/>
</dbReference>
<organism evidence="3 4">
    <name type="scientific">Bailinhaonella thermotolerans</name>
    <dbReference type="NCBI Taxonomy" id="1070861"/>
    <lineage>
        <taxon>Bacteria</taxon>
        <taxon>Bacillati</taxon>
        <taxon>Actinomycetota</taxon>
        <taxon>Actinomycetes</taxon>
        <taxon>Streptosporangiales</taxon>
        <taxon>Streptosporangiaceae</taxon>
        <taxon>Bailinhaonella</taxon>
    </lineage>
</organism>
<feature type="compositionally biased region" description="Low complexity" evidence="1">
    <location>
        <begin position="68"/>
        <end position="90"/>
    </location>
</feature>
<comment type="caution">
    <text evidence="3">The sequence shown here is derived from an EMBL/GenBank/DDBJ whole genome shotgun (WGS) entry which is preliminary data.</text>
</comment>
<keyword evidence="2" id="KW-0812">Transmembrane</keyword>
<keyword evidence="2" id="KW-0472">Membrane</keyword>
<dbReference type="AlphaFoldDB" id="A0A3A4B007"/>
<evidence type="ECO:0000313" key="4">
    <source>
        <dbReference type="Proteomes" id="UP000265768"/>
    </source>
</evidence>
<proteinExistence type="predicted"/>
<evidence type="ECO:0000256" key="1">
    <source>
        <dbReference type="SAM" id="MobiDB-lite"/>
    </source>
</evidence>
<keyword evidence="2" id="KW-1133">Transmembrane helix</keyword>
<feature type="region of interest" description="Disordered" evidence="1">
    <location>
        <begin position="68"/>
        <end position="132"/>
    </location>
</feature>